<proteinExistence type="predicted"/>
<dbReference type="Pfam" id="PF03168">
    <property type="entry name" value="LEA_2"/>
    <property type="match status" value="1"/>
</dbReference>
<evidence type="ECO:0000256" key="3">
    <source>
        <dbReference type="ARBA" id="ARBA00022989"/>
    </source>
</evidence>
<dbReference type="GO" id="GO:0005886">
    <property type="term" value="C:plasma membrane"/>
    <property type="evidence" value="ECO:0000318"/>
    <property type="project" value="GO_Central"/>
</dbReference>
<protein>
    <recommendedName>
        <fullName evidence="6">Late embryogenesis abundant protein LEA-2 subgroup domain-containing protein</fullName>
    </recommendedName>
</protein>
<evidence type="ECO:0000256" key="5">
    <source>
        <dbReference type="SAM" id="Phobius"/>
    </source>
</evidence>
<dbReference type="PaxDb" id="2711-XP_006481531.1"/>
<evidence type="ECO:0000313" key="8">
    <source>
        <dbReference type="Proteomes" id="UP000027120"/>
    </source>
</evidence>
<sequence length="212" mass="23346">MSEKDCGHSHDDRKKLVRLILYAVGGLIIVVLLIIFLFWAITRPSKPSFILQDATLYAFNLSTGPSPPNALTTNLQVTITTRNPNDQIGIYYQKADVYASYRNQQISLATLLPATYQGHKDVIVWSPFLCGNSVPVSPFVAEALGQDLNAGMVMVNIKVDGRIKWKVGTWISGRYHLHVNCPAYITFGDKSKGIASGASLKFQLVQSCSVDV</sequence>
<evidence type="ECO:0000256" key="2">
    <source>
        <dbReference type="ARBA" id="ARBA00022692"/>
    </source>
</evidence>
<dbReference type="STRING" id="2711.A0A067ESW7"/>
<dbReference type="GO" id="GO:0009506">
    <property type="term" value="C:plasmodesma"/>
    <property type="evidence" value="ECO:0000318"/>
    <property type="project" value="GO_Central"/>
</dbReference>
<dbReference type="InterPro" id="IPR044839">
    <property type="entry name" value="NDR1-like"/>
</dbReference>
<dbReference type="InterPro" id="IPR004864">
    <property type="entry name" value="LEA_2"/>
</dbReference>
<organism evidence="7 8">
    <name type="scientific">Citrus sinensis</name>
    <name type="common">Sweet orange</name>
    <name type="synonym">Citrus aurantium var. sinensis</name>
    <dbReference type="NCBI Taxonomy" id="2711"/>
    <lineage>
        <taxon>Eukaryota</taxon>
        <taxon>Viridiplantae</taxon>
        <taxon>Streptophyta</taxon>
        <taxon>Embryophyta</taxon>
        <taxon>Tracheophyta</taxon>
        <taxon>Spermatophyta</taxon>
        <taxon>Magnoliopsida</taxon>
        <taxon>eudicotyledons</taxon>
        <taxon>Gunneridae</taxon>
        <taxon>Pentapetalae</taxon>
        <taxon>rosids</taxon>
        <taxon>malvids</taxon>
        <taxon>Sapindales</taxon>
        <taxon>Rutaceae</taxon>
        <taxon>Aurantioideae</taxon>
        <taxon>Citrus</taxon>
    </lineage>
</organism>
<dbReference type="AlphaFoldDB" id="A0A067ESW7"/>
<keyword evidence="8" id="KW-1185">Reference proteome</keyword>
<dbReference type="GO" id="GO:0098542">
    <property type="term" value="P:defense response to other organism"/>
    <property type="evidence" value="ECO:0007669"/>
    <property type="project" value="InterPro"/>
</dbReference>
<evidence type="ECO:0000259" key="6">
    <source>
        <dbReference type="Pfam" id="PF03168"/>
    </source>
</evidence>
<evidence type="ECO:0000256" key="4">
    <source>
        <dbReference type="ARBA" id="ARBA00023136"/>
    </source>
</evidence>
<dbReference type="eggNOG" id="ENOG502QSD7">
    <property type="taxonomic scope" value="Eukaryota"/>
</dbReference>
<comment type="subcellular location">
    <subcellularLocation>
        <location evidence="1">Membrane</location>
        <topology evidence="1">Single-pass membrane protein</topology>
    </subcellularLocation>
</comment>
<keyword evidence="4 5" id="KW-0472">Membrane</keyword>
<dbReference type="EMBL" id="KK784951">
    <property type="protein sequence ID" value="KDO58254.1"/>
    <property type="molecule type" value="Genomic_DNA"/>
</dbReference>
<reference evidence="7 8" key="1">
    <citation type="submission" date="2014-04" db="EMBL/GenBank/DDBJ databases">
        <authorList>
            <consortium name="International Citrus Genome Consortium"/>
            <person name="Gmitter F."/>
            <person name="Chen C."/>
            <person name="Farmerie W."/>
            <person name="Harkins T."/>
            <person name="Desany B."/>
            <person name="Mohiuddin M."/>
            <person name="Kodira C."/>
            <person name="Borodovsky M."/>
            <person name="Lomsadze A."/>
            <person name="Burns P."/>
            <person name="Jenkins J."/>
            <person name="Prochnik S."/>
            <person name="Shu S."/>
            <person name="Chapman J."/>
            <person name="Pitluck S."/>
            <person name="Schmutz J."/>
            <person name="Rokhsar D."/>
        </authorList>
    </citation>
    <scope>NUCLEOTIDE SEQUENCE</scope>
</reference>
<evidence type="ECO:0000313" key="7">
    <source>
        <dbReference type="EMBL" id="KDO58254.1"/>
    </source>
</evidence>
<dbReference type="Proteomes" id="UP000027120">
    <property type="component" value="Unassembled WGS sequence"/>
</dbReference>
<feature type="domain" description="Late embryogenesis abundant protein LEA-2 subgroup" evidence="6">
    <location>
        <begin position="78"/>
        <end position="181"/>
    </location>
</feature>
<keyword evidence="3 5" id="KW-1133">Transmembrane helix</keyword>
<dbReference type="PANTHER" id="PTHR31415">
    <property type="entry name" value="OS05G0367900 PROTEIN"/>
    <property type="match status" value="1"/>
</dbReference>
<dbReference type="PANTHER" id="PTHR31415:SF166">
    <property type="entry name" value="LATE EMBRYOGENESIS ABUNDANT (LEA) HYDROXYPROLINE-RICH GLYCOPROTEIN FAMILY"/>
    <property type="match status" value="1"/>
</dbReference>
<name>A0A067ESW7_CITSI</name>
<accession>A0A067ESW7</accession>
<feature type="transmembrane region" description="Helical" evidence="5">
    <location>
        <begin position="20"/>
        <end position="41"/>
    </location>
</feature>
<dbReference type="KEGG" id="cit:102607257"/>
<keyword evidence="2 5" id="KW-0812">Transmembrane</keyword>
<dbReference type="OrthoDB" id="1426517at2759"/>
<gene>
    <name evidence="7" type="ORF">CISIN_1g028208mg</name>
</gene>
<evidence type="ECO:0000256" key="1">
    <source>
        <dbReference type="ARBA" id="ARBA00004167"/>
    </source>
</evidence>